<proteinExistence type="predicted"/>
<dbReference type="PANTHER" id="PTHR42815">
    <property type="entry name" value="FAD-BINDING, PUTATIVE (AFU_ORTHOLOGUE AFUA_6G07600)-RELATED"/>
    <property type="match status" value="1"/>
</dbReference>
<feature type="domain" description="Pyridoxamine 5'-phosphate oxidase N-terminal" evidence="1">
    <location>
        <begin position="33"/>
        <end position="151"/>
    </location>
</feature>
<dbReference type="InterPro" id="IPR012349">
    <property type="entry name" value="Split_barrel_FMN-bd"/>
</dbReference>
<comment type="caution">
    <text evidence="2">The sequence shown here is derived from an EMBL/GenBank/DDBJ whole genome shotgun (WGS) entry which is preliminary data.</text>
</comment>
<evidence type="ECO:0000259" key="1">
    <source>
        <dbReference type="Pfam" id="PF01243"/>
    </source>
</evidence>
<reference evidence="3" key="1">
    <citation type="submission" date="2019-03" db="EMBL/GenBank/DDBJ databases">
        <title>Aquabacterium pictum sp.nov., the first bacteriochlorophyll a-containing freshwater bacterium in the genus Aquabacterium of the class Betaproteobacteria.</title>
        <authorList>
            <person name="Hirose S."/>
            <person name="Tank M."/>
            <person name="Hara E."/>
            <person name="Tamaki H."/>
            <person name="Takaichi S."/>
            <person name="Haruta S."/>
            <person name="Hanada S."/>
        </authorList>
    </citation>
    <scope>NUCLEOTIDE SEQUENCE [LARGE SCALE GENOMIC DNA]</scope>
    <source>
        <strain evidence="3">W35</strain>
    </source>
</reference>
<dbReference type="PANTHER" id="PTHR42815:SF2">
    <property type="entry name" value="FAD-BINDING, PUTATIVE (AFU_ORTHOLOGUE AFUA_6G07600)-RELATED"/>
    <property type="match status" value="1"/>
</dbReference>
<protein>
    <recommendedName>
        <fullName evidence="1">Pyridoxamine 5'-phosphate oxidase N-terminal domain-containing protein</fullName>
    </recommendedName>
</protein>
<name>A0A480ASX7_9BURK</name>
<evidence type="ECO:0000313" key="2">
    <source>
        <dbReference type="EMBL" id="GCL61818.1"/>
    </source>
</evidence>
<dbReference type="InterPro" id="IPR024029">
    <property type="entry name" value="Pyridox_Oxase_FMN-dep"/>
</dbReference>
<dbReference type="EMBL" id="BJCL01000002">
    <property type="protein sequence ID" value="GCL61818.1"/>
    <property type="molecule type" value="Genomic_DNA"/>
</dbReference>
<gene>
    <name evidence="2" type="ORF">AQPW35_08990</name>
</gene>
<accession>A0A480ASX7</accession>
<dbReference type="Proteomes" id="UP000301751">
    <property type="component" value="Unassembled WGS sequence"/>
</dbReference>
<keyword evidence="3" id="KW-1185">Reference proteome</keyword>
<dbReference type="Gene3D" id="2.30.110.10">
    <property type="entry name" value="Electron Transport, Fmn-binding Protein, Chain A"/>
    <property type="match status" value="1"/>
</dbReference>
<dbReference type="SUPFAM" id="SSF50475">
    <property type="entry name" value="FMN-binding split barrel"/>
    <property type="match status" value="1"/>
</dbReference>
<evidence type="ECO:0000313" key="3">
    <source>
        <dbReference type="Proteomes" id="UP000301751"/>
    </source>
</evidence>
<dbReference type="InterPro" id="IPR011576">
    <property type="entry name" value="Pyridox_Oxase_N"/>
</dbReference>
<dbReference type="Pfam" id="PF01243">
    <property type="entry name" value="PNPOx_N"/>
    <property type="match status" value="1"/>
</dbReference>
<organism evidence="2 3">
    <name type="scientific">Pseudaquabacterium pictum</name>
    <dbReference type="NCBI Taxonomy" id="2315236"/>
    <lineage>
        <taxon>Bacteria</taxon>
        <taxon>Pseudomonadati</taxon>
        <taxon>Pseudomonadota</taxon>
        <taxon>Betaproteobacteria</taxon>
        <taxon>Burkholderiales</taxon>
        <taxon>Sphaerotilaceae</taxon>
        <taxon>Pseudaquabacterium</taxon>
    </lineage>
</organism>
<sequence>MPHLLHTDAELRQLYAQPMERAVRKEIPALDVHCRRFIALSPFLVLSTGSADHQLDASPRGGAPGFVQVPDDHTLLLPDAPGNNRLDSLQNILATGQVGLLFMVPGVDETLRVNGRAVLSTDPADIAACDDGRRAPKLVLRVTVQAAYLHCAKAFMRSRLWDPAARVERSVLPTIGQMIADQTGLQVAPESQEQMVRRYAADL</sequence>
<dbReference type="NCBIfam" id="TIGR04025">
    <property type="entry name" value="PPOX_FMN_DR2398"/>
    <property type="match status" value="1"/>
</dbReference>
<dbReference type="AlphaFoldDB" id="A0A480ASX7"/>